<gene>
    <name evidence="1" type="ORF">Amon02_001339100</name>
</gene>
<organism evidence="1 2">
    <name type="scientific">Ambrosiozyma monospora</name>
    <name type="common">Yeast</name>
    <name type="synonym">Endomycopsis monosporus</name>
    <dbReference type="NCBI Taxonomy" id="43982"/>
    <lineage>
        <taxon>Eukaryota</taxon>
        <taxon>Fungi</taxon>
        <taxon>Dikarya</taxon>
        <taxon>Ascomycota</taxon>
        <taxon>Saccharomycotina</taxon>
        <taxon>Pichiomycetes</taxon>
        <taxon>Pichiales</taxon>
        <taxon>Pichiaceae</taxon>
        <taxon>Ambrosiozyma</taxon>
    </lineage>
</organism>
<dbReference type="EMBL" id="BSXS01017484">
    <property type="protein sequence ID" value="GMF08897.1"/>
    <property type="molecule type" value="Genomic_DNA"/>
</dbReference>
<accession>A0ACB5UD51</accession>
<name>A0ACB5UD51_AMBMO</name>
<dbReference type="Proteomes" id="UP001165064">
    <property type="component" value="Unassembled WGS sequence"/>
</dbReference>
<evidence type="ECO:0000313" key="2">
    <source>
        <dbReference type="Proteomes" id="UP001165064"/>
    </source>
</evidence>
<comment type="caution">
    <text evidence="1">The sequence shown here is derived from an EMBL/GenBank/DDBJ whole genome shotgun (WGS) entry which is preliminary data.</text>
</comment>
<sequence>MKYLSKEFEKSTGKPYDYKQIRELLRYLFWKDPANFDVDESYMTELLRLQEEQRNLDAIKEGSSTTTGSFVPGSNPQQPTTNTQQTTQYMTGTPQQQQQQQQPLQYPQAGPAK</sequence>
<proteinExistence type="predicted"/>
<evidence type="ECO:0000313" key="1">
    <source>
        <dbReference type="EMBL" id="GMF08897.1"/>
    </source>
</evidence>
<protein>
    <submittedName>
        <fullName evidence="1">Unnamed protein product</fullName>
    </submittedName>
</protein>
<reference evidence="1" key="1">
    <citation type="submission" date="2023-04" db="EMBL/GenBank/DDBJ databases">
        <title>Ambrosiozyma monospora NBRC 10751.</title>
        <authorList>
            <person name="Ichikawa N."/>
            <person name="Sato H."/>
            <person name="Tonouchi N."/>
        </authorList>
    </citation>
    <scope>NUCLEOTIDE SEQUENCE</scope>
    <source>
        <strain evidence="1">NBRC 10751</strain>
    </source>
</reference>
<keyword evidence="2" id="KW-1185">Reference proteome</keyword>